<keyword evidence="3" id="KW-0436">Ligase</keyword>
<dbReference type="EMBL" id="CAEZSF010000043">
    <property type="protein sequence ID" value="CAB4534351.1"/>
    <property type="molecule type" value="Genomic_DNA"/>
</dbReference>
<feature type="domain" description="AMP-dependent synthetase/ligase" evidence="6">
    <location>
        <begin position="105"/>
        <end position="503"/>
    </location>
</feature>
<evidence type="ECO:0000256" key="4">
    <source>
        <dbReference type="ARBA" id="ARBA00022741"/>
    </source>
</evidence>
<dbReference type="NCBIfam" id="NF001208">
    <property type="entry name" value="PRK00174.1"/>
    <property type="match status" value="1"/>
</dbReference>
<proteinExistence type="inferred from homology"/>
<dbReference type="SUPFAM" id="SSF56801">
    <property type="entry name" value="Acetyl-CoA synthetase-like"/>
    <property type="match status" value="1"/>
</dbReference>
<dbReference type="NCBIfam" id="TIGR02188">
    <property type="entry name" value="Ac_CoA_lig_AcsA"/>
    <property type="match status" value="1"/>
</dbReference>
<evidence type="ECO:0000256" key="3">
    <source>
        <dbReference type="ARBA" id="ARBA00022598"/>
    </source>
</evidence>
<reference evidence="10" key="1">
    <citation type="submission" date="2020-05" db="EMBL/GenBank/DDBJ databases">
        <authorList>
            <person name="Chiriac C."/>
            <person name="Salcher M."/>
            <person name="Ghai R."/>
            <person name="Kavagutti S V."/>
        </authorList>
    </citation>
    <scope>NUCLEOTIDE SEQUENCE</scope>
</reference>
<accession>A0A6J6UTH4</accession>
<evidence type="ECO:0000256" key="2">
    <source>
        <dbReference type="ARBA" id="ARBA00013275"/>
    </source>
</evidence>
<dbReference type="FunFam" id="3.40.50.12780:FF:000001">
    <property type="entry name" value="Acetyl-coenzyme A synthetase"/>
    <property type="match status" value="1"/>
</dbReference>
<dbReference type="InterPro" id="IPR025110">
    <property type="entry name" value="AMP-bd_C"/>
</dbReference>
<keyword evidence="5" id="KW-0067">ATP-binding</keyword>
<organism evidence="10">
    <name type="scientific">freshwater metagenome</name>
    <dbReference type="NCBI Taxonomy" id="449393"/>
    <lineage>
        <taxon>unclassified sequences</taxon>
        <taxon>metagenomes</taxon>
        <taxon>ecological metagenomes</taxon>
    </lineage>
</organism>
<evidence type="ECO:0000256" key="1">
    <source>
        <dbReference type="ARBA" id="ARBA00006432"/>
    </source>
</evidence>
<dbReference type="GO" id="GO:0005829">
    <property type="term" value="C:cytosol"/>
    <property type="evidence" value="ECO:0007669"/>
    <property type="project" value="TreeGrafter"/>
</dbReference>
<dbReference type="PANTHER" id="PTHR24095">
    <property type="entry name" value="ACETYL-COENZYME A SYNTHETASE"/>
    <property type="match status" value="1"/>
</dbReference>
<evidence type="ECO:0000259" key="6">
    <source>
        <dbReference type="Pfam" id="PF00501"/>
    </source>
</evidence>
<dbReference type="Gene3D" id="3.40.50.12780">
    <property type="entry name" value="N-terminal domain of ligase-like"/>
    <property type="match status" value="1"/>
</dbReference>
<dbReference type="CDD" id="cd05966">
    <property type="entry name" value="ACS"/>
    <property type="match status" value="1"/>
</dbReference>
<comment type="similarity">
    <text evidence="1">Belongs to the ATP-dependent AMP-binding enzyme family.</text>
</comment>
<dbReference type="GO" id="GO:0003987">
    <property type="term" value="F:acetate-CoA ligase activity"/>
    <property type="evidence" value="ECO:0007669"/>
    <property type="project" value="UniProtKB-EC"/>
</dbReference>
<evidence type="ECO:0000313" key="9">
    <source>
        <dbReference type="EMBL" id="CAB4534351.1"/>
    </source>
</evidence>
<keyword evidence="4" id="KW-0547">Nucleotide-binding</keyword>
<sequence length="676" mass="74519">MSDVTNEPVGSAAGNATIEDYFHEDRTFAPSEAFAAAANLSDPGIYEFAAQDPEAFWAAQARDSLTWFEDFHTTLEWELPNAKWFLGGKLNVSYNCLDRHVEAGLGQRVAIHWEGEPGDTRTLTYEDLLDQVQRFANVLLGLGVQRDDRICLYMPMIPEAVIAMLACTRIGAIHTLVFGGFSPDSLVDRINDAGAVVAITADAGYRRGQPSQLKNNLDQALPSCPTLRSVVVVDRCGTEVEMTSGRDHWWDELVSEANPICPPAHLDSEQILYILYTSGTTAKPKGIVHTTGGYLTQAAWTHRQVFDLKAETDVYWCAADVGWVTGHSYIVYGPLANGATSVMYEGTPDTPRLAERSEDPALWPKDRFWDIIERYKVTQLYTAPTAIRTFMKWGEQEPARHDLSSLRVLGSVGEPINPEAWMWYHRNIGSERCPIVDTWWQTETGAHMITPLPGITATKPGSACAALPGIGVELVDDAGEVLSVGGGYLTISQPWPAMLRGIWNAPERYEETYWSRFPGRYFAGDGAKIDEQGYLWLLGRVDDVMNISGHRISTTEVESALVDHPAVAEAAVVGASDPTTGQAIVGYVILRASFEPSDELREQIRRHVDTKLGAIARPRAVIIVPDLPKTRSGKIMRRLLRDVVEGRVLGDTTTLADASVVDAIRQRAEADSSDED</sequence>
<evidence type="ECO:0000313" key="10">
    <source>
        <dbReference type="EMBL" id="CAB4762564.1"/>
    </source>
</evidence>
<gene>
    <name evidence="9" type="ORF">UFOPK1358_00633</name>
    <name evidence="10" type="ORF">UFOPK2766_02302</name>
</gene>
<dbReference type="InterPro" id="IPR032387">
    <property type="entry name" value="ACAS_N"/>
</dbReference>
<dbReference type="GO" id="GO:0019427">
    <property type="term" value="P:acetyl-CoA biosynthetic process from acetate"/>
    <property type="evidence" value="ECO:0007669"/>
    <property type="project" value="InterPro"/>
</dbReference>
<dbReference type="Pfam" id="PF16177">
    <property type="entry name" value="ACAS_N"/>
    <property type="match status" value="1"/>
</dbReference>
<dbReference type="PANTHER" id="PTHR24095:SF14">
    <property type="entry name" value="ACETYL-COENZYME A SYNTHETASE 1"/>
    <property type="match status" value="1"/>
</dbReference>
<dbReference type="GO" id="GO:0016208">
    <property type="term" value="F:AMP binding"/>
    <property type="evidence" value="ECO:0007669"/>
    <property type="project" value="InterPro"/>
</dbReference>
<name>A0A6J6UTH4_9ZZZZ</name>
<dbReference type="InterPro" id="IPR045851">
    <property type="entry name" value="AMP-bd_C_sf"/>
</dbReference>
<dbReference type="InterPro" id="IPR042099">
    <property type="entry name" value="ANL_N_sf"/>
</dbReference>
<dbReference type="EMBL" id="CAEZYU010000174">
    <property type="protein sequence ID" value="CAB4762564.1"/>
    <property type="molecule type" value="Genomic_DNA"/>
</dbReference>
<protein>
    <recommendedName>
        <fullName evidence="2">acetate--CoA ligase</fullName>
        <ecNumber evidence="2">6.2.1.1</ecNumber>
    </recommendedName>
</protein>
<evidence type="ECO:0000259" key="7">
    <source>
        <dbReference type="Pfam" id="PF13193"/>
    </source>
</evidence>
<dbReference type="InterPro" id="IPR000873">
    <property type="entry name" value="AMP-dep_synth/lig_dom"/>
</dbReference>
<dbReference type="EC" id="6.2.1.1" evidence="2"/>
<feature type="domain" description="Acetyl-coenzyme A synthetase N-terminal" evidence="8">
    <location>
        <begin position="45"/>
        <end position="96"/>
    </location>
</feature>
<evidence type="ECO:0000256" key="5">
    <source>
        <dbReference type="ARBA" id="ARBA00022840"/>
    </source>
</evidence>
<dbReference type="Pfam" id="PF13193">
    <property type="entry name" value="AMP-binding_C"/>
    <property type="match status" value="1"/>
</dbReference>
<dbReference type="InterPro" id="IPR011904">
    <property type="entry name" value="Ac_CoA_lig"/>
</dbReference>
<dbReference type="GO" id="GO:0005524">
    <property type="term" value="F:ATP binding"/>
    <property type="evidence" value="ECO:0007669"/>
    <property type="project" value="UniProtKB-KW"/>
</dbReference>
<dbReference type="Pfam" id="PF00501">
    <property type="entry name" value="AMP-binding"/>
    <property type="match status" value="1"/>
</dbReference>
<feature type="domain" description="AMP-binding enzyme C-terminal" evidence="7">
    <location>
        <begin position="556"/>
        <end position="634"/>
    </location>
</feature>
<dbReference type="Gene3D" id="3.30.300.30">
    <property type="match status" value="1"/>
</dbReference>
<dbReference type="AlphaFoldDB" id="A0A6J6UTH4"/>
<evidence type="ECO:0000259" key="8">
    <source>
        <dbReference type="Pfam" id="PF16177"/>
    </source>
</evidence>